<proteinExistence type="predicted"/>
<name>A0A1B6J6U6_9HEMI</name>
<evidence type="ECO:0000256" key="1">
    <source>
        <dbReference type="SAM" id="Coils"/>
    </source>
</evidence>
<evidence type="ECO:0000313" key="3">
    <source>
        <dbReference type="EMBL" id="JAS94881.1"/>
    </source>
</evidence>
<feature type="region of interest" description="Disordered" evidence="2">
    <location>
        <begin position="677"/>
        <end position="717"/>
    </location>
</feature>
<organism evidence="3">
    <name type="scientific">Homalodisca liturata</name>
    <dbReference type="NCBI Taxonomy" id="320908"/>
    <lineage>
        <taxon>Eukaryota</taxon>
        <taxon>Metazoa</taxon>
        <taxon>Ecdysozoa</taxon>
        <taxon>Arthropoda</taxon>
        <taxon>Hexapoda</taxon>
        <taxon>Insecta</taxon>
        <taxon>Pterygota</taxon>
        <taxon>Neoptera</taxon>
        <taxon>Paraneoptera</taxon>
        <taxon>Hemiptera</taxon>
        <taxon>Auchenorrhyncha</taxon>
        <taxon>Membracoidea</taxon>
        <taxon>Cicadellidae</taxon>
        <taxon>Cicadellinae</taxon>
        <taxon>Proconiini</taxon>
        <taxon>Homalodisca</taxon>
    </lineage>
</organism>
<feature type="coiled-coil region" evidence="1">
    <location>
        <begin position="492"/>
        <end position="603"/>
    </location>
</feature>
<dbReference type="PANTHER" id="PTHR44927">
    <property type="entry name" value="FK506-BINDING PROTEIN 15"/>
    <property type="match status" value="1"/>
</dbReference>
<keyword evidence="1" id="KW-0175">Coiled coil</keyword>
<feature type="region of interest" description="Disordered" evidence="2">
    <location>
        <begin position="806"/>
        <end position="835"/>
    </location>
</feature>
<dbReference type="PANTHER" id="PTHR44927:SF1">
    <property type="entry name" value="FK506-BINDING PROTEIN 15"/>
    <property type="match status" value="1"/>
</dbReference>
<feature type="compositionally biased region" description="Polar residues" evidence="2">
    <location>
        <begin position="682"/>
        <end position="695"/>
    </location>
</feature>
<gene>
    <name evidence="3" type="ORF">g.31120</name>
</gene>
<accession>A0A1B6J6U6</accession>
<reference evidence="3" key="1">
    <citation type="submission" date="2015-11" db="EMBL/GenBank/DDBJ databases">
        <title>De novo transcriptome assembly of four potential Pierce s Disease insect vectors from Arizona vineyards.</title>
        <authorList>
            <person name="Tassone E.E."/>
        </authorList>
    </citation>
    <scope>NUCLEOTIDE SEQUENCE</scope>
</reference>
<feature type="region of interest" description="Disordered" evidence="2">
    <location>
        <begin position="748"/>
        <end position="770"/>
    </location>
</feature>
<feature type="non-terminal residue" evidence="3">
    <location>
        <position position="1"/>
    </location>
</feature>
<dbReference type="EMBL" id="GECU01012825">
    <property type="protein sequence ID" value="JAS94881.1"/>
    <property type="molecule type" value="Transcribed_RNA"/>
</dbReference>
<evidence type="ECO:0000256" key="2">
    <source>
        <dbReference type="SAM" id="MobiDB-lite"/>
    </source>
</evidence>
<protein>
    <submittedName>
        <fullName evidence="3">Uncharacterized protein</fullName>
    </submittedName>
</protein>
<feature type="region of interest" description="Disordered" evidence="2">
    <location>
        <begin position="286"/>
        <end position="308"/>
    </location>
</feature>
<sequence>TNLSSKPGTSTSASSSSVISVKTVQTFKMVNGSYQNEGRVGVALVSLGPEESCTYQLLLYRDKHHHLCSAKITKEFNFHVQPKNYCTFYDKNSVIWSILFENSSEMMEFNLQVAIVKWKAADKALPLLSQDLWSPLVEDPKSSAAAVEDTVELSCSLHSILNISQALEDELTVSTSVELGGWKAGLVGLLPNCKRVIIMQPYLLDGDVFPKKESYECPVILKLDVIKVRKNHPNQPTEHKNDPNVNTLREDLLKSKEIERQPDSSKDSSKPTKADLITRMARMGQALPFKTAAPTPSDSDETEDDQSARVHNANIDRGLPKARARVLHAPVAGPSTFAPPVPVSSAVTQQLPAVPWSQSPYMMSSMYLPPTPQLQSPGIDSQSQFHVFLSEIRTTNSELRMGITRLTDKVEALQTKVENTTKSSPGNPDFAALMEKMLENEKQVQQILSAVNSSQLMGQNRHSVEFTSSPESQLCQRCSNTDQSYTSLDTQVKELQGQIEYLQATNNAQKDAMQNAKIADKDQVARIEVLERQLEEEQKRISELNERLQAVQVEKNNAAGDLVVASASISELQQTLQEKQTNIDRLEQALRDSEATKLEEVRKNLQEVLDPKPLIGDHLKKILNVVYRLVKLQFEPQKHYDAVFIQSVLAETIKGVTLEYLENGNLSLIEGQQERMVKHKSPLQTQSAPTVSSEQEQNEEKNGQHQEQEGHSPVKEDVKLTVGVSTGARPELVYSMPVQDSADSLYTDSVSTQDNNEEPPSLSVESDQKPQVLATASTGDSIDGSSDDDRSVVSDKLQSVLIHLSSSQTKLTSPLPHPLTWALFPSNPPWQKHQD</sequence>
<feature type="compositionally biased region" description="Basic and acidic residues" evidence="2">
    <location>
        <begin position="698"/>
        <end position="717"/>
    </location>
</feature>
<dbReference type="AlphaFoldDB" id="A0A1B6J6U6"/>